<evidence type="ECO:0000313" key="1">
    <source>
        <dbReference type="EMBL" id="CAE8686117.1"/>
    </source>
</evidence>
<dbReference type="EMBL" id="CAJNNW010026535">
    <property type="protein sequence ID" value="CAE8686117.1"/>
    <property type="molecule type" value="Genomic_DNA"/>
</dbReference>
<evidence type="ECO:0000313" key="2">
    <source>
        <dbReference type="Proteomes" id="UP000626109"/>
    </source>
</evidence>
<dbReference type="AlphaFoldDB" id="A0A813JP55"/>
<proteinExistence type="predicted"/>
<organism evidence="1 2">
    <name type="scientific">Polarella glacialis</name>
    <name type="common">Dinoflagellate</name>
    <dbReference type="NCBI Taxonomy" id="89957"/>
    <lineage>
        <taxon>Eukaryota</taxon>
        <taxon>Sar</taxon>
        <taxon>Alveolata</taxon>
        <taxon>Dinophyceae</taxon>
        <taxon>Suessiales</taxon>
        <taxon>Suessiaceae</taxon>
        <taxon>Polarella</taxon>
    </lineage>
</organism>
<protein>
    <submittedName>
        <fullName evidence="1">Uncharacterized protein</fullName>
    </submittedName>
</protein>
<feature type="non-terminal residue" evidence="1">
    <location>
        <position position="1"/>
    </location>
</feature>
<comment type="caution">
    <text evidence="1">The sequence shown here is derived from an EMBL/GenBank/DDBJ whole genome shotgun (WGS) entry which is preliminary data.</text>
</comment>
<accession>A0A813JP55</accession>
<reference evidence="1" key="1">
    <citation type="submission" date="2021-02" db="EMBL/GenBank/DDBJ databases">
        <authorList>
            <person name="Dougan E. K."/>
            <person name="Rhodes N."/>
            <person name="Thang M."/>
            <person name="Chan C."/>
        </authorList>
    </citation>
    <scope>NUCLEOTIDE SEQUENCE</scope>
</reference>
<name>A0A813JP55_POLGL</name>
<feature type="non-terminal residue" evidence="1">
    <location>
        <position position="119"/>
    </location>
</feature>
<dbReference type="Proteomes" id="UP000626109">
    <property type="component" value="Unassembled WGS sequence"/>
</dbReference>
<gene>
    <name evidence="1" type="ORF">PGLA2088_LOCUS24821</name>
</gene>
<sequence length="119" mass="12933">ITESWVNKARSGKLAIVSANKVRFIVRTVVGLGIDVPQEQRTELMASALWGSVLVMSPEMEIMEGRVRGGMLSRGDPIELLSLAQMLTAQPEVSKDMFQLLAAPVIEAFATADFARSAE</sequence>